<reference evidence="3 4" key="1">
    <citation type="journal article" date="2018" name="Evol. Lett.">
        <title>Horizontal gene cluster transfer increased hallucinogenic mushroom diversity.</title>
        <authorList>
            <person name="Reynolds H.T."/>
            <person name="Vijayakumar V."/>
            <person name="Gluck-Thaler E."/>
            <person name="Korotkin H.B."/>
            <person name="Matheny P.B."/>
            <person name="Slot J.C."/>
        </authorList>
    </citation>
    <scope>NUCLEOTIDE SEQUENCE [LARGE SCALE GENOMIC DNA]</scope>
    <source>
        <strain evidence="3 4">2629</strain>
    </source>
</reference>
<dbReference type="OrthoDB" id="3199651at2759"/>
<dbReference type="EMBL" id="NHTK01005911">
    <property type="protein sequence ID" value="PPQ71524.1"/>
    <property type="molecule type" value="Genomic_DNA"/>
</dbReference>
<accession>A0A409VZ31</accession>
<dbReference type="Proteomes" id="UP000284842">
    <property type="component" value="Unassembled WGS sequence"/>
</dbReference>
<evidence type="ECO:0000256" key="1">
    <source>
        <dbReference type="SAM" id="MobiDB-lite"/>
    </source>
</evidence>
<sequence>MSSTGRTRRRTSPQGAHNNHPNAPVDTKDLPPPRQQKAMRDVSAPLSKTRLSTLIYILVLLTALLGAYYTYRLTQYKTNVGGWWNLALGRKPESMMNTGGPSVGRGECSGPAGHSVEDKIEALAEALGMPKQDLASAIAGAVRQYVPPASLSSVAAKETGPAVEVLVSDETVQEKPDASGTGVVEGMVNSFDSFVGMDEP</sequence>
<keyword evidence="2" id="KW-0472">Membrane</keyword>
<evidence type="ECO:0000256" key="2">
    <source>
        <dbReference type="SAM" id="Phobius"/>
    </source>
</evidence>
<protein>
    <submittedName>
        <fullName evidence="3">Uncharacterized protein</fullName>
    </submittedName>
</protein>
<keyword evidence="4" id="KW-1185">Reference proteome</keyword>
<name>A0A409VZ31_9AGAR</name>
<feature type="region of interest" description="Disordered" evidence="1">
    <location>
        <begin position="1"/>
        <end position="43"/>
    </location>
</feature>
<proteinExistence type="predicted"/>
<dbReference type="STRING" id="181874.A0A409VZ31"/>
<feature type="transmembrane region" description="Helical" evidence="2">
    <location>
        <begin position="53"/>
        <end position="71"/>
    </location>
</feature>
<dbReference type="AlphaFoldDB" id="A0A409VZ31"/>
<evidence type="ECO:0000313" key="4">
    <source>
        <dbReference type="Proteomes" id="UP000284842"/>
    </source>
</evidence>
<feature type="compositionally biased region" description="Basic residues" evidence="1">
    <location>
        <begin position="1"/>
        <end position="11"/>
    </location>
</feature>
<gene>
    <name evidence="3" type="ORF">CVT24_006474</name>
</gene>
<keyword evidence="2" id="KW-0812">Transmembrane</keyword>
<evidence type="ECO:0000313" key="3">
    <source>
        <dbReference type="EMBL" id="PPQ71524.1"/>
    </source>
</evidence>
<organism evidence="3 4">
    <name type="scientific">Panaeolus cyanescens</name>
    <dbReference type="NCBI Taxonomy" id="181874"/>
    <lineage>
        <taxon>Eukaryota</taxon>
        <taxon>Fungi</taxon>
        <taxon>Dikarya</taxon>
        <taxon>Basidiomycota</taxon>
        <taxon>Agaricomycotina</taxon>
        <taxon>Agaricomycetes</taxon>
        <taxon>Agaricomycetidae</taxon>
        <taxon>Agaricales</taxon>
        <taxon>Agaricineae</taxon>
        <taxon>Galeropsidaceae</taxon>
        <taxon>Panaeolus</taxon>
    </lineage>
</organism>
<keyword evidence="2" id="KW-1133">Transmembrane helix</keyword>
<dbReference type="InParanoid" id="A0A409VZ31"/>
<comment type="caution">
    <text evidence="3">The sequence shown here is derived from an EMBL/GenBank/DDBJ whole genome shotgun (WGS) entry which is preliminary data.</text>
</comment>